<dbReference type="AlphaFoldDB" id="A0A6M3IQY1"/>
<gene>
    <name evidence="2" type="ORF">MM415B01200_0004</name>
</gene>
<protein>
    <submittedName>
        <fullName evidence="2">Uncharacterized protein</fullName>
    </submittedName>
</protein>
<feature type="region of interest" description="Disordered" evidence="1">
    <location>
        <begin position="1"/>
        <end position="61"/>
    </location>
</feature>
<proteinExistence type="predicted"/>
<feature type="compositionally biased region" description="Polar residues" evidence="1">
    <location>
        <begin position="7"/>
        <end position="19"/>
    </location>
</feature>
<feature type="compositionally biased region" description="Polar residues" evidence="1">
    <location>
        <begin position="26"/>
        <end position="45"/>
    </location>
</feature>
<evidence type="ECO:0000313" key="2">
    <source>
        <dbReference type="EMBL" id="QJA60059.1"/>
    </source>
</evidence>
<sequence length="448" mass="44923">MAEDKFNSNARSPRFSTTKALGFKGGSTNPQTGNLQQPTFLQTAGVNRAPQKPTEPAAKAAERDINPALSQFSAPNPPGLVKTLATGAAGVAAGEGVKYGVKKAGNAISNYWDSIGTGAAPGSLEVANAPGVEDPMGEFIGANAKNWDLDPATAGFAYGAADGTLAAANLVGDSGGDALGSFIAGNTDNWGLAAGTEAAGGSVPWVGPAVRLAQGDVKGAAGSAIGGTVGSAFGPIGTAVGSWLGSTIGGACFITEAVMSSGGADNGMELEALRGFRDNILSATPQGQAMIAEYEAIAPVVVEAVSQRPDGLQIFQQIKGEFIDPAVEAVQAGDFQSALQIYAQMISFVTPFAAEAAEAGMGGQDPGAMNQMGDHAAMVGHSPEMAAAAMPGDQEWDPGVDDGMPSGQEYMPAGGQQGAMGMPQPPGGGMMQPGAPPAIGQTFAQRRY</sequence>
<name>A0A6M3IQY1_9ZZZZ</name>
<reference evidence="2" key="1">
    <citation type="submission" date="2020-03" db="EMBL/GenBank/DDBJ databases">
        <title>The deep terrestrial virosphere.</title>
        <authorList>
            <person name="Holmfeldt K."/>
            <person name="Nilsson E."/>
            <person name="Simone D."/>
            <person name="Lopez-Fernandez M."/>
            <person name="Wu X."/>
            <person name="de Brujin I."/>
            <person name="Lundin D."/>
            <person name="Andersson A."/>
            <person name="Bertilsson S."/>
            <person name="Dopson M."/>
        </authorList>
    </citation>
    <scope>NUCLEOTIDE SEQUENCE</scope>
    <source>
        <strain evidence="2">MM415B01200</strain>
    </source>
</reference>
<dbReference type="EMBL" id="MT141394">
    <property type="protein sequence ID" value="QJA60059.1"/>
    <property type="molecule type" value="Genomic_DNA"/>
</dbReference>
<organism evidence="2">
    <name type="scientific">viral metagenome</name>
    <dbReference type="NCBI Taxonomy" id="1070528"/>
    <lineage>
        <taxon>unclassified sequences</taxon>
        <taxon>metagenomes</taxon>
        <taxon>organismal metagenomes</taxon>
    </lineage>
</organism>
<evidence type="ECO:0000256" key="1">
    <source>
        <dbReference type="SAM" id="MobiDB-lite"/>
    </source>
</evidence>
<dbReference type="NCBIfam" id="NF041770">
    <property type="entry name" value="CFI_box_CTERM"/>
    <property type="match status" value="1"/>
</dbReference>
<dbReference type="InterPro" id="IPR049886">
    <property type="entry name" value="CFI_box_CTERM_dom"/>
</dbReference>
<accession>A0A6M3IQY1</accession>